<feature type="transmembrane region" description="Helical" evidence="5">
    <location>
        <begin position="160"/>
        <end position="180"/>
    </location>
</feature>
<dbReference type="InterPro" id="IPR007016">
    <property type="entry name" value="O-antigen_ligase-rel_domated"/>
</dbReference>
<evidence type="ECO:0000313" key="7">
    <source>
        <dbReference type="EMBL" id="MCS0609311.1"/>
    </source>
</evidence>
<keyword evidence="2 5" id="KW-0812">Transmembrane</keyword>
<evidence type="ECO:0000313" key="8">
    <source>
        <dbReference type="Proteomes" id="UP001205861"/>
    </source>
</evidence>
<dbReference type="Pfam" id="PF04932">
    <property type="entry name" value="Wzy_C"/>
    <property type="match status" value="1"/>
</dbReference>
<keyword evidence="8" id="KW-1185">Reference proteome</keyword>
<feature type="transmembrane region" description="Helical" evidence="5">
    <location>
        <begin position="58"/>
        <end position="80"/>
    </location>
</feature>
<keyword evidence="4 5" id="KW-0472">Membrane</keyword>
<feature type="transmembrane region" description="Helical" evidence="5">
    <location>
        <begin position="7"/>
        <end position="25"/>
    </location>
</feature>
<feature type="transmembrane region" description="Helical" evidence="5">
    <location>
        <begin position="329"/>
        <end position="352"/>
    </location>
</feature>
<evidence type="ECO:0000256" key="4">
    <source>
        <dbReference type="ARBA" id="ARBA00023136"/>
    </source>
</evidence>
<dbReference type="PANTHER" id="PTHR37422:SF13">
    <property type="entry name" value="LIPOPOLYSACCHARIDE BIOSYNTHESIS PROTEIN PA4999-RELATED"/>
    <property type="match status" value="1"/>
</dbReference>
<proteinExistence type="predicted"/>
<gene>
    <name evidence="7" type="ORF">NX773_14165</name>
</gene>
<sequence length="475" mass="50469">MQTTRENGMLVVTLLCTALCANFMLVAGHDFQRVVEIVTLLCVGAWLLASRSDVAGRLFAGAAGKMLAVFFLLGMLSSIQAREPRLAAFETSVFFLLYAVAIAAGAEIAKRGLPALLRILQVVAIAGALYTIKFFAAYFGSFYLDIALAADDFTPGFSNIRFFNHVQTSTLPLLVLLCSLTPRASRLRWLWLAVTAYWWMALYATTARGTLAGMAAACAAAAFLLRGAALPYLRQVGLTAMLGVVGYVVLLVIVPALLGAQGIGAFTFAVERTVTDPASGRLPLWHQAVTLILQHPLLGVGPMHFAHFGRPVHQGAHPHDWLLQIASEWGLPALVCLLAAIAIVLRALVRAARQVDAHDRNNRAVAAALLVGAVAILVDGTVSGIIVMPQSQLGIALYLACATGWYRTVVPVTQVSGAGGTARLVGAVLVVATMAGLANLLPDGLARLRAEPLSPALEAVNAGPSWPRLWKEGYF</sequence>
<feature type="transmembrane region" description="Helical" evidence="5">
    <location>
        <begin position="116"/>
        <end position="140"/>
    </location>
</feature>
<comment type="caution">
    <text evidence="7">The sequence shown here is derived from an EMBL/GenBank/DDBJ whole genome shotgun (WGS) entry which is preliminary data.</text>
</comment>
<dbReference type="InterPro" id="IPR051533">
    <property type="entry name" value="WaaL-like"/>
</dbReference>
<accession>A0ABT2BLD0</accession>
<feature type="transmembrane region" description="Helical" evidence="5">
    <location>
        <begin position="422"/>
        <end position="441"/>
    </location>
</feature>
<dbReference type="RefSeq" id="WP_258856965.1">
    <property type="nucleotide sequence ID" value="NZ_JANUGV010000003.1"/>
</dbReference>
<reference evidence="7 8" key="1">
    <citation type="submission" date="2022-08" db="EMBL/GenBank/DDBJ databases">
        <title>Reclassification of Massilia species as members of the genera Telluria, Duganella, Pseudoduganella, Mokoshia gen. nov. and Zemynaea gen. nov. using orthogonal and non-orthogonal genome-based approaches.</title>
        <authorList>
            <person name="Bowman J.P."/>
        </authorList>
    </citation>
    <scope>NUCLEOTIDE SEQUENCE [LARGE SCALE GENOMIC DNA]</scope>
    <source>
        <strain evidence="7 8">JCM 31607</strain>
    </source>
</reference>
<evidence type="ECO:0000256" key="5">
    <source>
        <dbReference type="SAM" id="Phobius"/>
    </source>
</evidence>
<feature type="transmembrane region" description="Helical" evidence="5">
    <location>
        <begin position="211"/>
        <end position="229"/>
    </location>
</feature>
<feature type="transmembrane region" description="Helical" evidence="5">
    <location>
        <begin position="31"/>
        <end position="49"/>
    </location>
</feature>
<dbReference type="Proteomes" id="UP001205861">
    <property type="component" value="Unassembled WGS sequence"/>
</dbReference>
<protein>
    <submittedName>
        <fullName evidence="7">O-antigen ligase family protein</fullName>
    </submittedName>
</protein>
<comment type="subcellular location">
    <subcellularLocation>
        <location evidence="1">Membrane</location>
        <topology evidence="1">Multi-pass membrane protein</topology>
    </subcellularLocation>
</comment>
<evidence type="ECO:0000256" key="1">
    <source>
        <dbReference type="ARBA" id="ARBA00004141"/>
    </source>
</evidence>
<evidence type="ECO:0000256" key="2">
    <source>
        <dbReference type="ARBA" id="ARBA00022692"/>
    </source>
</evidence>
<feature type="transmembrane region" description="Helical" evidence="5">
    <location>
        <begin position="86"/>
        <end position="104"/>
    </location>
</feature>
<dbReference type="GO" id="GO:0016874">
    <property type="term" value="F:ligase activity"/>
    <property type="evidence" value="ECO:0007669"/>
    <property type="project" value="UniProtKB-KW"/>
</dbReference>
<name>A0ABT2BLD0_9BURK</name>
<keyword evidence="3 5" id="KW-1133">Transmembrane helix</keyword>
<feature type="transmembrane region" description="Helical" evidence="5">
    <location>
        <begin position="364"/>
        <end position="387"/>
    </location>
</feature>
<dbReference type="PANTHER" id="PTHR37422">
    <property type="entry name" value="TEICHURONIC ACID BIOSYNTHESIS PROTEIN TUAE"/>
    <property type="match status" value="1"/>
</dbReference>
<evidence type="ECO:0000259" key="6">
    <source>
        <dbReference type="Pfam" id="PF04932"/>
    </source>
</evidence>
<dbReference type="EMBL" id="JANUGV010000003">
    <property type="protein sequence ID" value="MCS0609311.1"/>
    <property type="molecule type" value="Genomic_DNA"/>
</dbReference>
<organism evidence="7 8">
    <name type="scientific">Massilia solisilvae</name>
    <dbReference type="NCBI Taxonomy" id="1811225"/>
    <lineage>
        <taxon>Bacteria</taxon>
        <taxon>Pseudomonadati</taxon>
        <taxon>Pseudomonadota</taxon>
        <taxon>Betaproteobacteria</taxon>
        <taxon>Burkholderiales</taxon>
        <taxon>Oxalobacteraceae</taxon>
        <taxon>Telluria group</taxon>
        <taxon>Massilia</taxon>
    </lineage>
</organism>
<evidence type="ECO:0000256" key="3">
    <source>
        <dbReference type="ARBA" id="ARBA00022989"/>
    </source>
</evidence>
<keyword evidence="7" id="KW-0436">Ligase</keyword>
<feature type="domain" description="O-antigen ligase-related" evidence="6">
    <location>
        <begin position="198"/>
        <end position="338"/>
    </location>
</feature>
<feature type="transmembrane region" description="Helical" evidence="5">
    <location>
        <begin position="187"/>
        <end position="205"/>
    </location>
</feature>
<feature type="transmembrane region" description="Helical" evidence="5">
    <location>
        <begin position="236"/>
        <end position="258"/>
    </location>
</feature>